<name>A0A9W9R397_PENBR</name>
<feature type="domain" description="Metallo-beta-lactamase" evidence="5">
    <location>
        <begin position="49"/>
        <end position="280"/>
    </location>
</feature>
<dbReference type="PANTHER" id="PTHR42978:SF5">
    <property type="entry name" value="METALLO-BETA-LACTAMASE DOMAIN-CONTAINING PROTEIN"/>
    <property type="match status" value="1"/>
</dbReference>
<keyword evidence="3" id="KW-0378">Hydrolase</keyword>
<evidence type="ECO:0000256" key="2">
    <source>
        <dbReference type="ARBA" id="ARBA00022723"/>
    </source>
</evidence>
<dbReference type="GO" id="GO:0046872">
    <property type="term" value="F:metal ion binding"/>
    <property type="evidence" value="ECO:0007669"/>
    <property type="project" value="UniProtKB-KW"/>
</dbReference>
<dbReference type="PANTHER" id="PTHR42978">
    <property type="entry name" value="QUORUM-QUENCHING LACTONASE YTNP-RELATED-RELATED"/>
    <property type="match status" value="1"/>
</dbReference>
<dbReference type="Pfam" id="PF00753">
    <property type="entry name" value="Lactamase_B"/>
    <property type="match status" value="1"/>
</dbReference>
<keyword evidence="4" id="KW-0862">Zinc</keyword>
<reference evidence="6" key="2">
    <citation type="journal article" date="2023" name="IMA Fungus">
        <title>Comparative genomic study of the Penicillium genus elucidates a diverse pangenome and 15 lateral gene transfer events.</title>
        <authorList>
            <person name="Petersen C."/>
            <person name="Sorensen T."/>
            <person name="Nielsen M.R."/>
            <person name="Sondergaard T.E."/>
            <person name="Sorensen J.L."/>
            <person name="Fitzpatrick D.A."/>
            <person name="Frisvad J.C."/>
            <person name="Nielsen K.L."/>
        </authorList>
    </citation>
    <scope>NUCLEOTIDE SEQUENCE</scope>
    <source>
        <strain evidence="6">IBT 35673</strain>
    </source>
</reference>
<protein>
    <recommendedName>
        <fullName evidence="5">Metallo-beta-lactamase domain-containing protein</fullName>
    </recommendedName>
</protein>
<reference evidence="6" key="1">
    <citation type="submission" date="2022-12" db="EMBL/GenBank/DDBJ databases">
        <authorList>
            <person name="Petersen C."/>
        </authorList>
    </citation>
    <scope>NUCLEOTIDE SEQUENCE</scope>
    <source>
        <strain evidence="6">IBT 35673</strain>
    </source>
</reference>
<keyword evidence="2" id="KW-0479">Metal-binding</keyword>
<evidence type="ECO:0000313" key="7">
    <source>
        <dbReference type="Proteomes" id="UP001147695"/>
    </source>
</evidence>
<evidence type="ECO:0000256" key="1">
    <source>
        <dbReference type="ARBA" id="ARBA00007749"/>
    </source>
</evidence>
<dbReference type="InterPro" id="IPR001279">
    <property type="entry name" value="Metallo-B-lactamas"/>
</dbReference>
<evidence type="ECO:0000259" key="5">
    <source>
        <dbReference type="SMART" id="SM00849"/>
    </source>
</evidence>
<sequence>MTSPLFPVPPGTETVQIRIIDTTTRIKKLPVSYLMQPPMEGLIHMPDMPSWSFLIEHSSGQKLLYDLGVPKAWHLFSPCILQIIEGSSSELTVENDVVDILNTNGIEADQISGIIWSHWHFDHVGDPSRFPPSTDLIVGPGFKNAFLPGYPAIPDSPVRESDFAGRNLREIDFSEGVKTGRFRAFDFFGDGSFYLVDTPGHAVGHLSALARTTTSPDTFIFLGGDLCHHSGEIRPSRHMPLPADLPAAIPATAWPCPGAEIYRKMLLQRNGSADNPFFGPAPMVGVDIEETTRTIEKAQDADAESNIWFIYAHDTSLIGTVDLFPLPANDWRKKDWRRRTLWTFLRDFDTAINLQK</sequence>
<dbReference type="GO" id="GO:0016787">
    <property type="term" value="F:hydrolase activity"/>
    <property type="evidence" value="ECO:0007669"/>
    <property type="project" value="UniProtKB-KW"/>
</dbReference>
<dbReference type="InterPro" id="IPR051013">
    <property type="entry name" value="MBL_superfamily_lactonases"/>
</dbReference>
<dbReference type="Proteomes" id="UP001147695">
    <property type="component" value="Unassembled WGS sequence"/>
</dbReference>
<comment type="similarity">
    <text evidence="1">Belongs to the metallo-beta-lactamase superfamily.</text>
</comment>
<gene>
    <name evidence="6" type="ORF">N7452_001852</name>
</gene>
<comment type="caution">
    <text evidence="6">The sequence shown here is derived from an EMBL/GenBank/DDBJ whole genome shotgun (WGS) entry which is preliminary data.</text>
</comment>
<organism evidence="6 7">
    <name type="scientific">Penicillium brevicompactum</name>
    <dbReference type="NCBI Taxonomy" id="5074"/>
    <lineage>
        <taxon>Eukaryota</taxon>
        <taxon>Fungi</taxon>
        <taxon>Dikarya</taxon>
        <taxon>Ascomycota</taxon>
        <taxon>Pezizomycotina</taxon>
        <taxon>Eurotiomycetes</taxon>
        <taxon>Eurotiomycetidae</taxon>
        <taxon>Eurotiales</taxon>
        <taxon>Aspergillaceae</taxon>
        <taxon>Penicillium</taxon>
    </lineage>
</organism>
<proteinExistence type="inferred from homology"/>
<evidence type="ECO:0000313" key="6">
    <source>
        <dbReference type="EMBL" id="KAJ5352878.1"/>
    </source>
</evidence>
<dbReference type="SUPFAM" id="SSF56281">
    <property type="entry name" value="Metallo-hydrolase/oxidoreductase"/>
    <property type="match status" value="1"/>
</dbReference>
<dbReference type="Gene3D" id="3.60.15.10">
    <property type="entry name" value="Ribonuclease Z/Hydroxyacylglutathione hydrolase-like"/>
    <property type="match status" value="1"/>
</dbReference>
<dbReference type="CDD" id="cd07730">
    <property type="entry name" value="metallo-hydrolase-like_MBL-fold"/>
    <property type="match status" value="1"/>
</dbReference>
<dbReference type="InterPro" id="IPR036866">
    <property type="entry name" value="RibonucZ/Hydroxyglut_hydro"/>
</dbReference>
<evidence type="ECO:0000256" key="3">
    <source>
        <dbReference type="ARBA" id="ARBA00022801"/>
    </source>
</evidence>
<accession>A0A9W9R397</accession>
<dbReference type="AlphaFoldDB" id="A0A9W9R397"/>
<evidence type="ECO:0000256" key="4">
    <source>
        <dbReference type="ARBA" id="ARBA00022833"/>
    </source>
</evidence>
<dbReference type="SMART" id="SM00849">
    <property type="entry name" value="Lactamase_B"/>
    <property type="match status" value="1"/>
</dbReference>
<dbReference type="EMBL" id="JAPZBQ010000001">
    <property type="protein sequence ID" value="KAJ5352878.1"/>
    <property type="molecule type" value="Genomic_DNA"/>
</dbReference>